<reference evidence="2" key="2">
    <citation type="submission" date="2022-08" db="EMBL/GenBank/DDBJ databases">
        <authorList>
            <person name="Dong C."/>
        </authorList>
    </citation>
    <scope>NUCLEOTIDE SEQUENCE</scope>
    <source>
        <strain evidence="2">59MF3M-4</strain>
    </source>
</reference>
<sequence>MANWFQQFLLTAAVLLLSPLALSAEESNDGSVVINPIKIIEPEGQQSKSDQAKIDNEVFEAGFFLGMISIEDFGTHPLYGVKASFHATEDFFLQANYGRSEAGRTSYETINGSGINILTDADREYSYYDVLVGYNLFPGETFVTRNLTFNSAFYLIGGVGNTQFAGDEQFTLVVGTGYRIIFSDWLTWNLDYRDHMFETELLGHKKRTHNIEFATGLTVFF</sequence>
<dbReference type="AlphaFoldDB" id="A0A9X2WCV4"/>
<name>A0A9X2WCV4_9GAMM</name>
<dbReference type="InterPro" id="IPR030820">
    <property type="entry name" value="OMP_myx_plus_Proteobacteria"/>
</dbReference>
<reference evidence="2" key="1">
    <citation type="journal article" date="2022" name="Front. Microbiol.">
        <title>Genome-based taxonomic rearrangement of Oceanobacter-related bacteria including the description of Thalassolituus hydrocarbonoclasticus sp. nov. and Thalassolituus pacificus sp. nov. and emended description of the genus Thalassolituus.</title>
        <authorList>
            <person name="Dong C."/>
            <person name="Wei L."/>
            <person name="Wang J."/>
            <person name="Lai Q."/>
            <person name="Huang Z."/>
            <person name="Shao Z."/>
        </authorList>
    </citation>
    <scope>NUCLEOTIDE SEQUENCE</scope>
    <source>
        <strain evidence="2">59MF3M-4</strain>
    </source>
</reference>
<protein>
    <submittedName>
        <fullName evidence="2">Outer membrane beta-barrel domain-containing protein</fullName>
    </submittedName>
</protein>
<proteinExistence type="predicted"/>
<dbReference type="Proteomes" id="UP001147830">
    <property type="component" value="Unassembled WGS sequence"/>
</dbReference>
<keyword evidence="1" id="KW-0732">Signal</keyword>
<dbReference type="Gene3D" id="2.40.160.20">
    <property type="match status" value="1"/>
</dbReference>
<evidence type="ECO:0000313" key="2">
    <source>
        <dbReference type="EMBL" id="MCT7357776.1"/>
    </source>
</evidence>
<comment type="caution">
    <text evidence="2">The sequence shown here is derived from an EMBL/GenBank/DDBJ whole genome shotgun (WGS) entry which is preliminary data.</text>
</comment>
<gene>
    <name evidence="2" type="ORF">NYR02_01915</name>
</gene>
<feature type="signal peptide" evidence="1">
    <location>
        <begin position="1"/>
        <end position="23"/>
    </location>
</feature>
<evidence type="ECO:0000256" key="1">
    <source>
        <dbReference type="SAM" id="SignalP"/>
    </source>
</evidence>
<organism evidence="2 3">
    <name type="scientific">Thalassolituus pacificus</name>
    <dbReference type="NCBI Taxonomy" id="2975440"/>
    <lineage>
        <taxon>Bacteria</taxon>
        <taxon>Pseudomonadati</taxon>
        <taxon>Pseudomonadota</taxon>
        <taxon>Gammaproteobacteria</taxon>
        <taxon>Oceanospirillales</taxon>
        <taxon>Oceanospirillaceae</taxon>
        <taxon>Thalassolituus</taxon>
    </lineage>
</organism>
<dbReference type="NCBIfam" id="TIGR04565">
    <property type="entry name" value="OMP_myx_plus"/>
    <property type="match status" value="1"/>
</dbReference>
<accession>A0A9X2WCV4</accession>
<feature type="chain" id="PRO_5040753275" evidence="1">
    <location>
        <begin position="24"/>
        <end position="221"/>
    </location>
</feature>
<evidence type="ECO:0000313" key="3">
    <source>
        <dbReference type="Proteomes" id="UP001147830"/>
    </source>
</evidence>
<dbReference type="RefSeq" id="WP_260974706.1">
    <property type="nucleotide sequence ID" value="NZ_JAOANI010000007.1"/>
</dbReference>
<keyword evidence="3" id="KW-1185">Reference proteome</keyword>
<dbReference type="EMBL" id="JAOANI010000007">
    <property type="protein sequence ID" value="MCT7357776.1"/>
    <property type="molecule type" value="Genomic_DNA"/>
</dbReference>